<dbReference type="EMBL" id="OX365700">
    <property type="protein sequence ID" value="CAI4030455.1"/>
    <property type="molecule type" value="Genomic_DNA"/>
</dbReference>
<reference evidence="1" key="1">
    <citation type="submission" date="2022-10" db="EMBL/GenBank/DDBJ databases">
        <authorList>
            <person name="Koch H."/>
        </authorList>
    </citation>
    <scope>NUCLEOTIDE SEQUENCE</scope>
    <source>
        <strain evidence="1">DNF</strain>
    </source>
</reference>
<accession>A0AA86T296</accession>
<dbReference type="KEGG" id="nti:DNFV4_00883"/>
<organism evidence="1 2">
    <name type="scientific">Nitrospira tepida</name>
    <dbReference type="NCBI Taxonomy" id="2973512"/>
    <lineage>
        <taxon>Bacteria</taxon>
        <taxon>Pseudomonadati</taxon>
        <taxon>Nitrospirota</taxon>
        <taxon>Nitrospiria</taxon>
        <taxon>Nitrospirales</taxon>
        <taxon>Nitrospiraceae</taxon>
        <taxon>Nitrospira</taxon>
    </lineage>
</organism>
<proteinExistence type="predicted"/>
<gene>
    <name evidence="1" type="ORF">DNFV4_00883</name>
</gene>
<keyword evidence="2" id="KW-1185">Reference proteome</keyword>
<dbReference type="Proteomes" id="UP001179121">
    <property type="component" value="Chromosome"/>
</dbReference>
<name>A0AA86T296_9BACT</name>
<dbReference type="AlphaFoldDB" id="A0AA86T296"/>
<sequence length="318" mass="35495">MSLTPPYSWLALLVILLVLPPAGFAETPAPSLHWGALSFPDRDRALDLGLTVNRFTEFNRYGNRYNGIQETAGFNFASLTWTERWSRLPGWTTNLTIGAGPTDDKFTRFLQNDVIHKVLGLDPVPVSAVREKIDFMINGSVTRWFTLFGSADRGFIGAGAATGTLYHEPYINVGIRRLPLSDVAKSLGGSSRGLEDFSHFARFSFMGRYGRIFRSSAYDQLARQSYFGQASISIADYRNEQAAPPRWELEIGLAIDSGLFVDPSGNGIEGRFIAVAIRIPYLKWETWNDIGGGDFGPTFGARLMIDLLQVYDRFKKRT</sequence>
<evidence type="ECO:0000313" key="2">
    <source>
        <dbReference type="Proteomes" id="UP001179121"/>
    </source>
</evidence>
<dbReference type="RefSeq" id="WP_289267443.1">
    <property type="nucleotide sequence ID" value="NZ_OX365700.1"/>
</dbReference>
<protein>
    <submittedName>
        <fullName evidence="1">Uncharacterized protein</fullName>
    </submittedName>
</protein>
<evidence type="ECO:0000313" key="1">
    <source>
        <dbReference type="EMBL" id="CAI4030455.1"/>
    </source>
</evidence>